<evidence type="ECO:0000256" key="5">
    <source>
        <dbReference type="ARBA" id="ARBA00023002"/>
    </source>
</evidence>
<dbReference type="InterPro" id="IPR013149">
    <property type="entry name" value="ADH-like_C"/>
</dbReference>
<dbReference type="AlphaFoldDB" id="A0A1L9PNS7"/>
<dbReference type="Pfam" id="PF00107">
    <property type="entry name" value="ADH_zinc_N"/>
    <property type="match status" value="1"/>
</dbReference>
<dbReference type="OrthoDB" id="1560166at2759"/>
<evidence type="ECO:0000256" key="1">
    <source>
        <dbReference type="ARBA" id="ARBA00001947"/>
    </source>
</evidence>
<comment type="similarity">
    <text evidence="2 6">Belongs to the zinc-containing alcohol dehydrogenase family.</text>
</comment>
<evidence type="ECO:0000313" key="10">
    <source>
        <dbReference type="Proteomes" id="UP000184073"/>
    </source>
</evidence>
<sequence length="354" mass="37718">MAPRTTRALVAHEPTNGQLNWNLEDINLRELQPTELLVRIVAAGVCHTDIVFGMWPPDQIPYPKVLGHEGSGIVLEAGSDVRSASTGDAVLLSFQSCNACKSCRTSHPSFCDAFGALNYGGDGSSYTTAENKELRGAFFGQSSFSQLAIVKESSVVNVSGSVRDEEELKLFAPMGCGFQTGMGTVDNVADAGVDDVVVVLGLGGVGLLSIVAAKLRGCKAIIGIDRLSERLELAKELGATGVINTLSKDVDISDKLTELAGEGASVTIDTTGSLDLIRQAVQWTTNRGQIILVGVPAADALLDVHLIQFMQTGKIIRGSIEGDAIPSKYIPKMINWYREGKLPIEKLIKLYPVC</sequence>
<dbReference type="SUPFAM" id="SSF50129">
    <property type="entry name" value="GroES-like"/>
    <property type="match status" value="1"/>
</dbReference>
<keyword evidence="10" id="KW-1185">Reference proteome</keyword>
<dbReference type="InterPro" id="IPR036291">
    <property type="entry name" value="NAD(P)-bd_dom_sf"/>
</dbReference>
<dbReference type="STRING" id="1036611.A0A1L9PNS7"/>
<dbReference type="VEuPathDB" id="FungiDB:ASPVEDRAFT_53610"/>
<keyword evidence="3 6" id="KW-0479">Metal-binding</keyword>
<evidence type="ECO:0000313" key="9">
    <source>
        <dbReference type="EMBL" id="OJJ03065.1"/>
    </source>
</evidence>
<dbReference type="InterPro" id="IPR002328">
    <property type="entry name" value="ADH_Zn_CS"/>
</dbReference>
<dbReference type="InterPro" id="IPR011032">
    <property type="entry name" value="GroES-like_sf"/>
</dbReference>
<evidence type="ECO:0000256" key="6">
    <source>
        <dbReference type="RuleBase" id="RU361277"/>
    </source>
</evidence>
<dbReference type="SUPFAM" id="SSF51735">
    <property type="entry name" value="NAD(P)-binding Rossmann-fold domains"/>
    <property type="match status" value="1"/>
</dbReference>
<dbReference type="FunFam" id="3.40.50.720:FF:000003">
    <property type="entry name" value="S-(hydroxymethyl)glutathione dehydrogenase"/>
    <property type="match status" value="1"/>
</dbReference>
<name>A0A1L9PNS7_ASPVE</name>
<proteinExistence type="inferred from homology"/>
<gene>
    <name evidence="9" type="ORF">ASPVEDRAFT_53610</name>
</gene>
<reference evidence="10" key="1">
    <citation type="journal article" date="2017" name="Genome Biol.">
        <title>Comparative genomics reveals high biological diversity and specific adaptations in the industrially and medically important fungal genus Aspergillus.</title>
        <authorList>
            <person name="de Vries R.P."/>
            <person name="Riley R."/>
            <person name="Wiebenga A."/>
            <person name="Aguilar-Osorio G."/>
            <person name="Amillis S."/>
            <person name="Uchima C.A."/>
            <person name="Anderluh G."/>
            <person name="Asadollahi M."/>
            <person name="Askin M."/>
            <person name="Barry K."/>
            <person name="Battaglia E."/>
            <person name="Bayram O."/>
            <person name="Benocci T."/>
            <person name="Braus-Stromeyer S.A."/>
            <person name="Caldana C."/>
            <person name="Canovas D."/>
            <person name="Cerqueira G.C."/>
            <person name="Chen F."/>
            <person name="Chen W."/>
            <person name="Choi C."/>
            <person name="Clum A."/>
            <person name="Dos Santos R.A."/>
            <person name="Damasio A.R."/>
            <person name="Diallinas G."/>
            <person name="Emri T."/>
            <person name="Fekete E."/>
            <person name="Flipphi M."/>
            <person name="Freyberg S."/>
            <person name="Gallo A."/>
            <person name="Gournas C."/>
            <person name="Habgood R."/>
            <person name="Hainaut M."/>
            <person name="Harispe M.L."/>
            <person name="Henrissat B."/>
            <person name="Hilden K.S."/>
            <person name="Hope R."/>
            <person name="Hossain A."/>
            <person name="Karabika E."/>
            <person name="Karaffa L."/>
            <person name="Karanyi Z."/>
            <person name="Krasevec N."/>
            <person name="Kuo A."/>
            <person name="Kusch H."/>
            <person name="LaButti K."/>
            <person name="Lagendijk E.L."/>
            <person name="Lapidus A."/>
            <person name="Levasseur A."/>
            <person name="Lindquist E."/>
            <person name="Lipzen A."/>
            <person name="Logrieco A.F."/>
            <person name="MacCabe A."/>
            <person name="Maekelae M.R."/>
            <person name="Malavazi I."/>
            <person name="Melin P."/>
            <person name="Meyer V."/>
            <person name="Mielnichuk N."/>
            <person name="Miskei M."/>
            <person name="Molnar A.P."/>
            <person name="Mule G."/>
            <person name="Ngan C.Y."/>
            <person name="Orejas M."/>
            <person name="Orosz E."/>
            <person name="Ouedraogo J.P."/>
            <person name="Overkamp K.M."/>
            <person name="Park H.-S."/>
            <person name="Perrone G."/>
            <person name="Piumi F."/>
            <person name="Punt P.J."/>
            <person name="Ram A.F."/>
            <person name="Ramon A."/>
            <person name="Rauscher S."/>
            <person name="Record E."/>
            <person name="Riano-Pachon D.M."/>
            <person name="Robert V."/>
            <person name="Roehrig J."/>
            <person name="Ruller R."/>
            <person name="Salamov A."/>
            <person name="Salih N.S."/>
            <person name="Samson R.A."/>
            <person name="Sandor E."/>
            <person name="Sanguinetti M."/>
            <person name="Schuetze T."/>
            <person name="Sepcic K."/>
            <person name="Shelest E."/>
            <person name="Sherlock G."/>
            <person name="Sophianopoulou V."/>
            <person name="Squina F.M."/>
            <person name="Sun H."/>
            <person name="Susca A."/>
            <person name="Todd R.B."/>
            <person name="Tsang A."/>
            <person name="Unkles S.E."/>
            <person name="van de Wiele N."/>
            <person name="van Rossen-Uffink D."/>
            <person name="Oliveira J.V."/>
            <person name="Vesth T.C."/>
            <person name="Visser J."/>
            <person name="Yu J.-H."/>
            <person name="Zhou M."/>
            <person name="Andersen M.R."/>
            <person name="Archer D.B."/>
            <person name="Baker S.E."/>
            <person name="Benoit I."/>
            <person name="Brakhage A.A."/>
            <person name="Braus G.H."/>
            <person name="Fischer R."/>
            <person name="Frisvad J.C."/>
            <person name="Goldman G.H."/>
            <person name="Houbraken J."/>
            <person name="Oakley B."/>
            <person name="Pocsi I."/>
            <person name="Scazzocchio C."/>
            <person name="Seiboth B."/>
            <person name="vanKuyk P.A."/>
            <person name="Wortman J."/>
            <person name="Dyer P.S."/>
            <person name="Grigoriev I.V."/>
        </authorList>
    </citation>
    <scope>NUCLEOTIDE SEQUENCE [LARGE SCALE GENOMIC DNA]</scope>
    <source>
        <strain evidence="10">CBS 583.65</strain>
    </source>
</reference>
<dbReference type="Gene3D" id="3.90.180.10">
    <property type="entry name" value="Medium-chain alcohol dehydrogenases, catalytic domain"/>
    <property type="match status" value="1"/>
</dbReference>
<dbReference type="GO" id="GO:0008270">
    <property type="term" value="F:zinc ion binding"/>
    <property type="evidence" value="ECO:0007669"/>
    <property type="project" value="InterPro"/>
</dbReference>
<dbReference type="EMBL" id="KV878130">
    <property type="protein sequence ID" value="OJJ03065.1"/>
    <property type="molecule type" value="Genomic_DNA"/>
</dbReference>
<feature type="domain" description="Alcohol dehydrogenase-like C-terminal" evidence="7">
    <location>
        <begin position="204"/>
        <end position="336"/>
    </location>
</feature>
<accession>A0A1L9PNS7</accession>
<evidence type="ECO:0000256" key="4">
    <source>
        <dbReference type="ARBA" id="ARBA00022833"/>
    </source>
</evidence>
<dbReference type="Proteomes" id="UP000184073">
    <property type="component" value="Unassembled WGS sequence"/>
</dbReference>
<dbReference type="Gene3D" id="3.40.50.720">
    <property type="entry name" value="NAD(P)-binding Rossmann-like Domain"/>
    <property type="match status" value="1"/>
</dbReference>
<evidence type="ECO:0000256" key="3">
    <source>
        <dbReference type="ARBA" id="ARBA00022723"/>
    </source>
</evidence>
<comment type="cofactor">
    <cofactor evidence="1 6">
        <name>Zn(2+)</name>
        <dbReference type="ChEBI" id="CHEBI:29105"/>
    </cofactor>
</comment>
<keyword evidence="4 6" id="KW-0862">Zinc</keyword>
<protein>
    <recommendedName>
        <fullName evidence="11">Enoyl reductase (ER) domain-containing protein</fullName>
    </recommendedName>
</protein>
<evidence type="ECO:0000259" key="8">
    <source>
        <dbReference type="Pfam" id="PF08240"/>
    </source>
</evidence>
<dbReference type="RefSeq" id="XP_040668827.1">
    <property type="nucleotide sequence ID" value="XM_040814810.1"/>
</dbReference>
<dbReference type="InterPro" id="IPR013154">
    <property type="entry name" value="ADH-like_N"/>
</dbReference>
<evidence type="ECO:0000256" key="2">
    <source>
        <dbReference type="ARBA" id="ARBA00008072"/>
    </source>
</evidence>
<dbReference type="PANTHER" id="PTHR43350:SF2">
    <property type="entry name" value="GROES-LIKE ZINC-BINDING ALCOHOL DEHYDROGENASE FAMILY PROTEIN"/>
    <property type="match status" value="1"/>
</dbReference>
<organism evidence="9 10">
    <name type="scientific">Aspergillus versicolor CBS 583.65</name>
    <dbReference type="NCBI Taxonomy" id="1036611"/>
    <lineage>
        <taxon>Eukaryota</taxon>
        <taxon>Fungi</taxon>
        <taxon>Dikarya</taxon>
        <taxon>Ascomycota</taxon>
        <taxon>Pezizomycotina</taxon>
        <taxon>Eurotiomycetes</taxon>
        <taxon>Eurotiomycetidae</taxon>
        <taxon>Eurotiales</taxon>
        <taxon>Aspergillaceae</taxon>
        <taxon>Aspergillus</taxon>
        <taxon>Aspergillus subgen. Nidulantes</taxon>
    </lineage>
</organism>
<dbReference type="PANTHER" id="PTHR43350">
    <property type="entry name" value="NAD-DEPENDENT ALCOHOL DEHYDROGENASE"/>
    <property type="match status" value="1"/>
</dbReference>
<dbReference type="Pfam" id="PF08240">
    <property type="entry name" value="ADH_N"/>
    <property type="match status" value="1"/>
</dbReference>
<keyword evidence="5" id="KW-0560">Oxidoreductase</keyword>
<dbReference type="GeneID" id="63730321"/>
<feature type="domain" description="Alcohol dehydrogenase-like N-terminal" evidence="8">
    <location>
        <begin position="33"/>
        <end position="131"/>
    </location>
</feature>
<evidence type="ECO:0008006" key="11">
    <source>
        <dbReference type="Google" id="ProtNLM"/>
    </source>
</evidence>
<dbReference type="PROSITE" id="PS00059">
    <property type="entry name" value="ADH_ZINC"/>
    <property type="match status" value="1"/>
</dbReference>
<dbReference type="GO" id="GO:0016491">
    <property type="term" value="F:oxidoreductase activity"/>
    <property type="evidence" value="ECO:0007669"/>
    <property type="project" value="UniProtKB-KW"/>
</dbReference>
<evidence type="ECO:0000259" key="7">
    <source>
        <dbReference type="Pfam" id="PF00107"/>
    </source>
</evidence>